<dbReference type="InterPro" id="IPR027806">
    <property type="entry name" value="HARBI1_dom"/>
</dbReference>
<gene>
    <name evidence="4" type="ORF">PR001_g22529</name>
</gene>
<protein>
    <recommendedName>
        <fullName evidence="3">DDE Tnp4 domain-containing protein</fullName>
    </recommendedName>
</protein>
<evidence type="ECO:0000313" key="4">
    <source>
        <dbReference type="EMBL" id="KAE8986686.1"/>
    </source>
</evidence>
<dbReference type="GO" id="GO:0046872">
    <property type="term" value="F:metal ion binding"/>
    <property type="evidence" value="ECO:0007669"/>
    <property type="project" value="UniProtKB-KW"/>
</dbReference>
<comment type="cofactor">
    <cofactor evidence="1">
        <name>a divalent metal cation</name>
        <dbReference type="ChEBI" id="CHEBI:60240"/>
    </cofactor>
</comment>
<comment type="caution">
    <text evidence="4">The sequence shown here is derived from an EMBL/GenBank/DDBJ whole genome shotgun (WGS) entry which is preliminary data.</text>
</comment>
<organism evidence="4 5">
    <name type="scientific">Phytophthora rubi</name>
    <dbReference type="NCBI Taxonomy" id="129364"/>
    <lineage>
        <taxon>Eukaryota</taxon>
        <taxon>Sar</taxon>
        <taxon>Stramenopiles</taxon>
        <taxon>Oomycota</taxon>
        <taxon>Peronosporomycetes</taxon>
        <taxon>Peronosporales</taxon>
        <taxon>Peronosporaceae</taxon>
        <taxon>Phytophthora</taxon>
    </lineage>
</organism>
<name>A0A6A3IUE4_9STRA</name>
<proteinExistence type="predicted"/>
<evidence type="ECO:0000259" key="3">
    <source>
        <dbReference type="Pfam" id="PF13359"/>
    </source>
</evidence>
<keyword evidence="2" id="KW-0479">Metal-binding</keyword>
<dbReference type="Proteomes" id="UP000429607">
    <property type="component" value="Unassembled WGS sequence"/>
</dbReference>
<feature type="domain" description="DDE Tnp4" evidence="3">
    <location>
        <begin position="6"/>
        <end position="104"/>
    </location>
</feature>
<dbReference type="EMBL" id="QXFV01002518">
    <property type="protein sequence ID" value="KAE8986686.1"/>
    <property type="molecule type" value="Genomic_DNA"/>
</dbReference>
<dbReference type="Pfam" id="PF13359">
    <property type="entry name" value="DDE_Tnp_4"/>
    <property type="match status" value="1"/>
</dbReference>
<evidence type="ECO:0000256" key="1">
    <source>
        <dbReference type="ARBA" id="ARBA00001968"/>
    </source>
</evidence>
<sequence length="169" mass="19069">MANCDLQQCKAEMFEGDQYLLADSGFAPDTAIVPVFKKPRHSHLADAQGTFNKEVSKIRVWNEHCIGILKGRFFSLKGLRLRLRNKRDGERVMAWIRACAALHNLLLYVPRAGDTEEDDPIAWIPVAKELPDLIGDGNFENALIREADTQGKLKRLRVMQSVLDHVASD</sequence>
<evidence type="ECO:0000313" key="5">
    <source>
        <dbReference type="Proteomes" id="UP000429607"/>
    </source>
</evidence>
<evidence type="ECO:0000256" key="2">
    <source>
        <dbReference type="ARBA" id="ARBA00022723"/>
    </source>
</evidence>
<dbReference type="AlphaFoldDB" id="A0A6A3IUE4"/>
<accession>A0A6A3IUE4</accession>
<reference evidence="4 5" key="1">
    <citation type="submission" date="2018-09" db="EMBL/GenBank/DDBJ databases">
        <title>Genomic investigation of the strawberry pathogen Phytophthora fragariae indicates pathogenicity is determined by transcriptional variation in three key races.</title>
        <authorList>
            <person name="Adams T.M."/>
            <person name="Armitage A.D."/>
            <person name="Sobczyk M.K."/>
            <person name="Bates H.J."/>
            <person name="Dunwell J.M."/>
            <person name="Nellist C.F."/>
            <person name="Harrison R.J."/>
        </authorList>
    </citation>
    <scope>NUCLEOTIDE SEQUENCE [LARGE SCALE GENOMIC DNA]</scope>
    <source>
        <strain evidence="4 5">SCRP249</strain>
    </source>
</reference>